<dbReference type="SMART" id="SM00091">
    <property type="entry name" value="PAS"/>
    <property type="match status" value="1"/>
</dbReference>
<dbReference type="PANTHER" id="PTHR24421">
    <property type="entry name" value="NITRATE/NITRITE SENSOR PROTEIN NARX-RELATED"/>
    <property type="match status" value="1"/>
</dbReference>
<keyword evidence="3" id="KW-0902">Two-component regulatory system</keyword>
<dbReference type="InterPro" id="IPR003594">
    <property type="entry name" value="HATPase_dom"/>
</dbReference>
<gene>
    <name evidence="6" type="ORF">F506_08495</name>
</gene>
<dbReference type="CDD" id="cd16917">
    <property type="entry name" value="HATPase_UhpB-NarQ-NarX-like"/>
    <property type="match status" value="1"/>
</dbReference>
<dbReference type="InterPro" id="IPR011712">
    <property type="entry name" value="Sig_transdc_His_kin_sub3_dim/P"/>
</dbReference>
<dbReference type="Pfam" id="PF07730">
    <property type="entry name" value="HisKA_3"/>
    <property type="match status" value="1"/>
</dbReference>
<dbReference type="Proteomes" id="UP000063429">
    <property type="component" value="Chromosome"/>
</dbReference>
<evidence type="ECO:0000313" key="7">
    <source>
        <dbReference type="Proteomes" id="UP000063429"/>
    </source>
</evidence>
<dbReference type="SMART" id="SM00387">
    <property type="entry name" value="HATPase_c"/>
    <property type="match status" value="1"/>
</dbReference>
<keyword evidence="4" id="KW-0175">Coiled coil</keyword>
<dbReference type="Pfam" id="PF00989">
    <property type="entry name" value="PAS"/>
    <property type="match status" value="1"/>
</dbReference>
<dbReference type="Pfam" id="PF02518">
    <property type="entry name" value="HATPase_c"/>
    <property type="match status" value="1"/>
</dbReference>
<reference evidence="7" key="1">
    <citation type="journal article" date="2015" name="Genome Announc.">
        <title>Complete Genome Sequence of Herbaspirillum hiltneri N3 (DSM 17495), Isolated from Surface-Sterilized Wheat Roots.</title>
        <authorList>
            <person name="Guizelini D."/>
            <person name="Saizaki P.M."/>
            <person name="Coimbra N.A."/>
            <person name="Weiss V.A."/>
            <person name="Faoro H."/>
            <person name="Sfeir M.Z."/>
            <person name="Baura V.A."/>
            <person name="Monteiro R.A."/>
            <person name="Chubatsu L.S."/>
            <person name="Souza E.M."/>
            <person name="Cruz L.M."/>
            <person name="Pedrosa F.O."/>
            <person name="Raittz R.T."/>
            <person name="Marchaukoski J.N."/>
            <person name="Steffens M.B."/>
        </authorList>
    </citation>
    <scope>NUCLEOTIDE SEQUENCE [LARGE SCALE GENOMIC DNA]</scope>
    <source>
        <strain evidence="7">N3</strain>
    </source>
</reference>
<feature type="coiled-coil region" evidence="4">
    <location>
        <begin position="144"/>
        <end position="178"/>
    </location>
</feature>
<dbReference type="SUPFAM" id="SSF55785">
    <property type="entry name" value="PYP-like sensor domain (PAS domain)"/>
    <property type="match status" value="1"/>
</dbReference>
<feature type="domain" description="PAS" evidence="5">
    <location>
        <begin position="26"/>
        <end position="78"/>
    </location>
</feature>
<evidence type="ECO:0000259" key="5">
    <source>
        <dbReference type="PROSITE" id="PS50112"/>
    </source>
</evidence>
<dbReference type="InterPro" id="IPR013767">
    <property type="entry name" value="PAS_fold"/>
</dbReference>
<keyword evidence="1" id="KW-0808">Transferase</keyword>
<dbReference type="Gene3D" id="3.30.450.20">
    <property type="entry name" value="PAS domain"/>
    <property type="match status" value="1"/>
</dbReference>
<dbReference type="Gene3D" id="3.30.565.10">
    <property type="entry name" value="Histidine kinase-like ATPase, C-terminal domain"/>
    <property type="match status" value="1"/>
</dbReference>
<dbReference type="SUPFAM" id="SSF55874">
    <property type="entry name" value="ATPase domain of HSP90 chaperone/DNA topoisomerase II/histidine kinase"/>
    <property type="match status" value="1"/>
</dbReference>
<dbReference type="PANTHER" id="PTHR24421:SF59">
    <property type="entry name" value="OXYGEN SENSOR HISTIDINE KINASE NREB"/>
    <property type="match status" value="1"/>
</dbReference>
<dbReference type="CDD" id="cd00130">
    <property type="entry name" value="PAS"/>
    <property type="match status" value="1"/>
</dbReference>
<dbReference type="NCBIfam" id="TIGR00229">
    <property type="entry name" value="sensory_box"/>
    <property type="match status" value="1"/>
</dbReference>
<protein>
    <submittedName>
        <fullName evidence="6">Histidine kinase</fullName>
    </submittedName>
</protein>
<evidence type="ECO:0000256" key="4">
    <source>
        <dbReference type="SAM" id="Coils"/>
    </source>
</evidence>
<dbReference type="GO" id="GO:0016301">
    <property type="term" value="F:kinase activity"/>
    <property type="evidence" value="ECO:0007669"/>
    <property type="project" value="UniProtKB-KW"/>
</dbReference>
<evidence type="ECO:0000256" key="1">
    <source>
        <dbReference type="ARBA" id="ARBA00022679"/>
    </source>
</evidence>
<evidence type="ECO:0000256" key="2">
    <source>
        <dbReference type="ARBA" id="ARBA00022777"/>
    </source>
</evidence>
<evidence type="ECO:0000256" key="3">
    <source>
        <dbReference type="ARBA" id="ARBA00023012"/>
    </source>
</evidence>
<dbReference type="InterPro" id="IPR050482">
    <property type="entry name" value="Sensor_HK_TwoCompSys"/>
</dbReference>
<dbReference type="InterPro" id="IPR035965">
    <property type="entry name" value="PAS-like_dom_sf"/>
</dbReference>
<organism evidence="6 7">
    <name type="scientific">Herbaspirillum hiltneri N3</name>
    <dbReference type="NCBI Taxonomy" id="1262470"/>
    <lineage>
        <taxon>Bacteria</taxon>
        <taxon>Pseudomonadati</taxon>
        <taxon>Pseudomonadota</taxon>
        <taxon>Betaproteobacteria</taxon>
        <taxon>Burkholderiales</taxon>
        <taxon>Oxalobacteraceae</taxon>
        <taxon>Herbaspirillum</taxon>
    </lineage>
</organism>
<dbReference type="InterPro" id="IPR036890">
    <property type="entry name" value="HATPase_C_sf"/>
</dbReference>
<keyword evidence="7" id="KW-1185">Reference proteome</keyword>
<dbReference type="PROSITE" id="PS50112">
    <property type="entry name" value="PAS"/>
    <property type="match status" value="1"/>
</dbReference>
<name>A0ABM5V6T7_9BURK</name>
<proteinExistence type="predicted"/>
<keyword evidence="2 6" id="KW-0418">Kinase</keyword>
<evidence type="ECO:0000313" key="6">
    <source>
        <dbReference type="EMBL" id="AKZ65246.1"/>
    </source>
</evidence>
<dbReference type="InterPro" id="IPR000014">
    <property type="entry name" value="PAS"/>
</dbReference>
<accession>A0ABM5V6T7</accession>
<dbReference type="EMBL" id="CP011409">
    <property type="protein sequence ID" value="AKZ65246.1"/>
    <property type="molecule type" value="Genomic_DNA"/>
</dbReference>
<sequence length="410" mass="44777">MSAPAEIKPISAIASVMRSSSDATLLRDKLTLLLDSTGEGIYGIDLDGRCTFINRAGAEMLGYPIGQVLGKNMHELVHHSHEHGAHYPEEECPILKAFRKGESCRVDQEVFWRADGTHFATEYSSYQIIDGGQVRGAVITFSDISKRRLAEEQLQRAKAELEQRVAERTRELSAALVQVRELSAHAHSVREDERTRIAREIHDELGSLLVALKLDVNWMAGRVADREPVARKCASMNRLIEAAVDNVGRIITDLRPSILDHQGLIAALEWQVQEFSEATELPCDVDFDISAQAFAPQGTLATAAFRIFQEMLSNVAQHSQATQARITVRLTPDALLMEVEDNGVGVPPAALANPKSYGVMGMRERALHFAGALDIENAVDGAAGAAGAPESGNPGTRVRLVLPLRNDVHA</sequence>
<dbReference type="Gene3D" id="1.20.5.1930">
    <property type="match status" value="1"/>
</dbReference>